<dbReference type="AlphaFoldDB" id="A0A1G6JPB0"/>
<dbReference type="GO" id="GO:0042601">
    <property type="term" value="C:endospore-forming forespore"/>
    <property type="evidence" value="ECO:0007669"/>
    <property type="project" value="TreeGrafter"/>
</dbReference>
<dbReference type="Gene3D" id="3.30.200.20">
    <property type="entry name" value="Phosphorylase Kinase, domain 1"/>
    <property type="match status" value="1"/>
</dbReference>
<name>A0A1G6JPB0_9BACL</name>
<feature type="region of interest" description="Disordered" evidence="1">
    <location>
        <begin position="334"/>
        <end position="358"/>
    </location>
</feature>
<keyword evidence="3" id="KW-0167">Capsid protein</keyword>
<dbReference type="InterPro" id="IPR002575">
    <property type="entry name" value="Aminoglycoside_PTrfase"/>
</dbReference>
<proteinExistence type="predicted"/>
<dbReference type="SUPFAM" id="SSF56112">
    <property type="entry name" value="Protein kinase-like (PK-like)"/>
    <property type="match status" value="1"/>
</dbReference>
<dbReference type="Gene3D" id="3.90.1200.10">
    <property type="match status" value="1"/>
</dbReference>
<dbReference type="EMBL" id="FMZA01000004">
    <property type="protein sequence ID" value="SDC20592.1"/>
    <property type="molecule type" value="Genomic_DNA"/>
</dbReference>
<reference evidence="3 4" key="1">
    <citation type="submission" date="2016-10" db="EMBL/GenBank/DDBJ databases">
        <authorList>
            <person name="de Groot N.N."/>
        </authorList>
    </citation>
    <scope>NUCLEOTIDE SEQUENCE [LARGE SCALE GENOMIC DNA]</scope>
    <source>
        <strain evidence="3 4">DSM 45514</strain>
    </source>
</reference>
<evidence type="ECO:0000313" key="3">
    <source>
        <dbReference type="EMBL" id="SDC20592.1"/>
    </source>
</evidence>
<dbReference type="Pfam" id="PF01636">
    <property type="entry name" value="APH"/>
    <property type="match status" value="1"/>
</dbReference>
<feature type="domain" description="Aminoglycoside phosphotransferase" evidence="2">
    <location>
        <begin position="32"/>
        <end position="248"/>
    </location>
</feature>
<gene>
    <name evidence="3" type="ORF">SAMN04488112_104129</name>
</gene>
<keyword evidence="3" id="KW-0946">Virion</keyword>
<feature type="compositionally biased region" description="Basic residues" evidence="1">
    <location>
        <begin position="348"/>
        <end position="358"/>
    </location>
</feature>
<sequence length="358" mass="41103">MKLEPNRDGPVLPRVFQAYGWSPRQVRYIRGVVRVETGDGVFALKKTSADPEHLAFLDRVFDQLDETELPYFLPRVATKNGARVVQEGEGCWYALPWYGQAAEKGDEVRPEDLIQGLARFHQVTEPLVKGEKETGPHLRTDPLEKKRSAVDRLKEWHEIAVSREFVSPFEKTFLSYIDEIEKAINFSVQGLEKVEGRPAPRTALIHGRLHPHNLLVGKSGWRWIDFDHGGVGSPVIDIAMFLRRFLPFDSEEVVDPFSLLDIYQKQNPLKEKEQRLLALHLSYPESVMRALSAYYQPRPTVSESASVRQLEGEIDRLHLFQEWVRRVWTAEKNNRSQKSPRAVAGVRAARKKPSRSHP</sequence>
<dbReference type="STRING" id="1236220.SAMN04488112_104129"/>
<evidence type="ECO:0000313" key="4">
    <source>
        <dbReference type="Proteomes" id="UP000199387"/>
    </source>
</evidence>
<dbReference type="PANTHER" id="PTHR39179">
    <property type="entry name" value="SPORE COAT PROTEIN I"/>
    <property type="match status" value="1"/>
</dbReference>
<dbReference type="InterPro" id="IPR047175">
    <property type="entry name" value="CotS-like"/>
</dbReference>
<dbReference type="PANTHER" id="PTHR39179:SF3">
    <property type="entry name" value="COTS-RELATED PROTEIN"/>
    <property type="match status" value="1"/>
</dbReference>
<organism evidence="3 4">
    <name type="scientific">Melghirimyces thermohalophilus</name>
    <dbReference type="NCBI Taxonomy" id="1236220"/>
    <lineage>
        <taxon>Bacteria</taxon>
        <taxon>Bacillati</taxon>
        <taxon>Bacillota</taxon>
        <taxon>Bacilli</taxon>
        <taxon>Bacillales</taxon>
        <taxon>Thermoactinomycetaceae</taxon>
        <taxon>Melghirimyces</taxon>
    </lineage>
</organism>
<evidence type="ECO:0000259" key="2">
    <source>
        <dbReference type="Pfam" id="PF01636"/>
    </source>
</evidence>
<dbReference type="Proteomes" id="UP000199387">
    <property type="component" value="Unassembled WGS sequence"/>
</dbReference>
<protein>
    <submittedName>
        <fullName evidence="3">Spore coat protein YsxE</fullName>
    </submittedName>
</protein>
<evidence type="ECO:0000256" key="1">
    <source>
        <dbReference type="SAM" id="MobiDB-lite"/>
    </source>
</evidence>
<dbReference type="InterPro" id="IPR011009">
    <property type="entry name" value="Kinase-like_dom_sf"/>
</dbReference>
<dbReference type="RefSeq" id="WP_176757806.1">
    <property type="nucleotide sequence ID" value="NZ_FMZA01000004.1"/>
</dbReference>
<accession>A0A1G6JPB0</accession>
<keyword evidence="4" id="KW-1185">Reference proteome</keyword>